<evidence type="ECO:0000313" key="3">
    <source>
        <dbReference type="Proteomes" id="UP000299102"/>
    </source>
</evidence>
<evidence type="ECO:0000313" key="2">
    <source>
        <dbReference type="EMBL" id="GBP07573.1"/>
    </source>
</evidence>
<protein>
    <submittedName>
        <fullName evidence="2">Uncharacterized protein</fullName>
    </submittedName>
</protein>
<feature type="region of interest" description="Disordered" evidence="1">
    <location>
        <begin position="1"/>
        <end position="39"/>
    </location>
</feature>
<reference evidence="2 3" key="1">
    <citation type="journal article" date="2019" name="Commun. Biol.">
        <title>The bagworm genome reveals a unique fibroin gene that provides high tensile strength.</title>
        <authorList>
            <person name="Kono N."/>
            <person name="Nakamura H."/>
            <person name="Ohtoshi R."/>
            <person name="Tomita M."/>
            <person name="Numata K."/>
            <person name="Arakawa K."/>
        </authorList>
    </citation>
    <scope>NUCLEOTIDE SEQUENCE [LARGE SCALE GENOMIC DNA]</scope>
</reference>
<dbReference type="AlphaFoldDB" id="A0A4C1SZ92"/>
<dbReference type="EMBL" id="BGZK01008237">
    <property type="protein sequence ID" value="GBP07573.1"/>
    <property type="molecule type" value="Genomic_DNA"/>
</dbReference>
<organism evidence="2 3">
    <name type="scientific">Eumeta variegata</name>
    <name type="common">Bagworm moth</name>
    <name type="synonym">Eumeta japonica</name>
    <dbReference type="NCBI Taxonomy" id="151549"/>
    <lineage>
        <taxon>Eukaryota</taxon>
        <taxon>Metazoa</taxon>
        <taxon>Ecdysozoa</taxon>
        <taxon>Arthropoda</taxon>
        <taxon>Hexapoda</taxon>
        <taxon>Insecta</taxon>
        <taxon>Pterygota</taxon>
        <taxon>Neoptera</taxon>
        <taxon>Endopterygota</taxon>
        <taxon>Lepidoptera</taxon>
        <taxon>Glossata</taxon>
        <taxon>Ditrysia</taxon>
        <taxon>Tineoidea</taxon>
        <taxon>Psychidae</taxon>
        <taxon>Oiketicinae</taxon>
        <taxon>Eumeta</taxon>
    </lineage>
</organism>
<evidence type="ECO:0000256" key="1">
    <source>
        <dbReference type="SAM" id="MobiDB-lite"/>
    </source>
</evidence>
<accession>A0A4C1SZ92</accession>
<proteinExistence type="predicted"/>
<name>A0A4C1SZ92_EUMVA</name>
<gene>
    <name evidence="2" type="ORF">EVAR_91327_1</name>
</gene>
<keyword evidence="3" id="KW-1185">Reference proteome</keyword>
<dbReference type="Proteomes" id="UP000299102">
    <property type="component" value="Unassembled WGS sequence"/>
</dbReference>
<sequence length="120" mass="13784">MTPKDLPNTLSNIYTGRERIPNHPGIRKGRRDTCFDHPRGIGPDVRRNCHRARSRRNKLHDIVSHAVVAITRHTVSCVHHTDDGDDAIGRFIKRAVALPAKTKYRTTMQKWRLEIGTRES</sequence>
<dbReference type="OrthoDB" id="9995375at2759"/>
<comment type="caution">
    <text evidence="2">The sequence shown here is derived from an EMBL/GenBank/DDBJ whole genome shotgun (WGS) entry which is preliminary data.</text>
</comment>